<dbReference type="AlphaFoldDB" id="K2AYC7"/>
<name>K2AYC7_9BACT</name>
<accession>K2AYC7</accession>
<evidence type="ECO:0000256" key="1">
    <source>
        <dbReference type="SAM" id="MobiDB-lite"/>
    </source>
</evidence>
<reference evidence="2" key="1">
    <citation type="journal article" date="2012" name="Science">
        <title>Fermentation, hydrogen, and sulfur metabolism in multiple uncultivated bacterial phyla.</title>
        <authorList>
            <person name="Wrighton K.C."/>
            <person name="Thomas B.C."/>
            <person name="Sharon I."/>
            <person name="Miller C.S."/>
            <person name="Castelle C.J."/>
            <person name="VerBerkmoes N.C."/>
            <person name="Wilkins M.J."/>
            <person name="Hettich R.L."/>
            <person name="Lipton M.S."/>
            <person name="Williams K.H."/>
            <person name="Long P.E."/>
            <person name="Banfield J.F."/>
        </authorList>
    </citation>
    <scope>NUCLEOTIDE SEQUENCE [LARGE SCALE GENOMIC DNA]</scope>
</reference>
<feature type="compositionally biased region" description="Basic and acidic residues" evidence="1">
    <location>
        <begin position="1"/>
        <end position="27"/>
    </location>
</feature>
<proteinExistence type="predicted"/>
<protein>
    <submittedName>
        <fullName evidence="2">Uncharacterized protein</fullName>
    </submittedName>
</protein>
<evidence type="ECO:0000313" key="2">
    <source>
        <dbReference type="EMBL" id="EKD66732.1"/>
    </source>
</evidence>
<gene>
    <name evidence="2" type="ORF">ACD_49C00017G0004</name>
</gene>
<sequence length="68" mass="7798">MSKTTKNEEEILEETSKEAEKITEKPKTIPPIQQARPAFLNSNSFGKWKPLNNFNNRQRPGRAASRGR</sequence>
<dbReference type="EMBL" id="AMFJ01021603">
    <property type="protein sequence ID" value="EKD66732.1"/>
    <property type="molecule type" value="Genomic_DNA"/>
</dbReference>
<feature type="region of interest" description="Disordered" evidence="1">
    <location>
        <begin position="1"/>
        <end position="68"/>
    </location>
</feature>
<organism evidence="2">
    <name type="scientific">uncultured bacterium</name>
    <name type="common">gcode 4</name>
    <dbReference type="NCBI Taxonomy" id="1234023"/>
    <lineage>
        <taxon>Bacteria</taxon>
        <taxon>environmental samples</taxon>
    </lineage>
</organism>
<comment type="caution">
    <text evidence="2">The sequence shown here is derived from an EMBL/GenBank/DDBJ whole genome shotgun (WGS) entry which is preliminary data.</text>
</comment>